<dbReference type="OrthoDB" id="7170at2157"/>
<gene>
    <name evidence="1" type="ORF">NFRAN_1762</name>
</gene>
<dbReference type="RefSeq" id="WP_172602200.1">
    <property type="nucleotide sequence ID" value="NZ_LR216287.1"/>
</dbReference>
<dbReference type="EMBL" id="LR216287">
    <property type="protein sequence ID" value="VFJ14084.1"/>
    <property type="molecule type" value="Genomic_DNA"/>
</dbReference>
<organism evidence="1 2">
    <name type="scientific">Candidatus Nitrosocosmicus franklandianus</name>
    <dbReference type="NCBI Taxonomy" id="1798806"/>
    <lineage>
        <taxon>Archaea</taxon>
        <taxon>Nitrososphaerota</taxon>
        <taxon>Nitrososphaeria</taxon>
        <taxon>Nitrososphaerales</taxon>
        <taxon>Nitrososphaeraceae</taxon>
        <taxon>Candidatus Nitrosocosmicus</taxon>
    </lineage>
</organism>
<evidence type="ECO:0000313" key="1">
    <source>
        <dbReference type="EMBL" id="VFJ14084.1"/>
    </source>
</evidence>
<proteinExistence type="predicted"/>
<sequence>MGNTDKKSIQLTEREWQIVLDSLSNTIFNEEITEEARKNAKELFVKINKNV</sequence>
<reference evidence="1 2" key="1">
    <citation type="submission" date="2019-02" db="EMBL/GenBank/DDBJ databases">
        <authorList>
            <person name="Lehtovirta-Morley E L."/>
        </authorList>
    </citation>
    <scope>NUCLEOTIDE SEQUENCE [LARGE SCALE GENOMIC DNA]</scope>
    <source>
        <strain evidence="1">NFRAN1</strain>
    </source>
</reference>
<name>A0A484IBC8_9ARCH</name>
<dbReference type="GeneID" id="55648769"/>
<accession>A0A484IBC8</accession>
<protein>
    <submittedName>
        <fullName evidence="1">Uncharacterized protein</fullName>
    </submittedName>
</protein>
<keyword evidence="2" id="KW-1185">Reference proteome</keyword>
<dbReference type="AlphaFoldDB" id="A0A484IBC8"/>
<dbReference type="Proteomes" id="UP000294299">
    <property type="component" value="Chromosome NFRAN"/>
</dbReference>
<evidence type="ECO:0000313" key="2">
    <source>
        <dbReference type="Proteomes" id="UP000294299"/>
    </source>
</evidence>
<dbReference type="KEGG" id="nfn:NFRAN_1762"/>